<proteinExistence type="predicted"/>
<accession>A0A0D6N680</accession>
<evidence type="ECO:0000313" key="2">
    <source>
        <dbReference type="EMBL" id="GEL59709.1"/>
    </source>
</evidence>
<dbReference type="AlphaFoldDB" id="A0A0D6N680"/>
<name>A0A0D6N680_9PROT</name>
<reference evidence="2 4" key="2">
    <citation type="submission" date="2019-07" db="EMBL/GenBank/DDBJ databases">
        <title>Whole genome shotgun sequence of Acetobacter cibinongensis NBRC 16605.</title>
        <authorList>
            <person name="Hosoyama A."/>
            <person name="Uohara A."/>
            <person name="Ohji S."/>
            <person name="Ichikawa N."/>
        </authorList>
    </citation>
    <scope>NUCLEOTIDE SEQUENCE [LARGE SCALE GENOMIC DNA]</scope>
    <source>
        <strain evidence="2 4">NBRC 16605</strain>
    </source>
</reference>
<sequence length="86" mass="9959">MYGVGDVERTLRWARIGYVLGVKSDYWFGSWATDSLIAGEAKNIAAALSENDWRRLPAAHILRWSVFRRTHQANAMRSQLRHKMQL</sequence>
<dbReference type="EMBL" id="BAMV01000035">
    <property type="protein sequence ID" value="GAN61532.1"/>
    <property type="molecule type" value="Genomic_DNA"/>
</dbReference>
<keyword evidence="4" id="KW-1185">Reference proteome</keyword>
<organism evidence="1 3">
    <name type="scientific">Acetobacter cibinongensis</name>
    <dbReference type="NCBI Taxonomy" id="146475"/>
    <lineage>
        <taxon>Bacteria</taxon>
        <taxon>Pseudomonadati</taxon>
        <taxon>Pseudomonadota</taxon>
        <taxon>Alphaproteobacteria</taxon>
        <taxon>Acetobacterales</taxon>
        <taxon>Acetobacteraceae</taxon>
        <taxon>Acetobacter</taxon>
    </lineage>
</organism>
<protein>
    <submittedName>
        <fullName evidence="1">Transposase</fullName>
    </submittedName>
</protein>
<dbReference type="Proteomes" id="UP000321891">
    <property type="component" value="Unassembled WGS sequence"/>
</dbReference>
<reference evidence="1 3" key="1">
    <citation type="submission" date="2012-11" db="EMBL/GenBank/DDBJ databases">
        <title>Whole genome sequence of Acetobacter cibinongensis 4H-1.</title>
        <authorList>
            <person name="Azuma Y."/>
            <person name="Higashiura N."/>
            <person name="Hirakawa H."/>
            <person name="Matsushita K."/>
        </authorList>
    </citation>
    <scope>NUCLEOTIDE SEQUENCE [LARGE SCALE GENOMIC DNA]</scope>
    <source>
        <strain evidence="1 3">4H-1</strain>
    </source>
</reference>
<accession>A0A6N3STB7</accession>
<evidence type="ECO:0000313" key="4">
    <source>
        <dbReference type="Proteomes" id="UP000321891"/>
    </source>
</evidence>
<comment type="caution">
    <text evidence="1">The sequence shown here is derived from an EMBL/GenBank/DDBJ whole genome shotgun (WGS) entry which is preliminary data.</text>
</comment>
<gene>
    <name evidence="1" type="ORF">Abci_035_008</name>
    <name evidence="2" type="ORF">ACI01nite_23110</name>
</gene>
<evidence type="ECO:0000313" key="1">
    <source>
        <dbReference type="EMBL" id="GAN61532.1"/>
    </source>
</evidence>
<dbReference type="Proteomes" id="UP000032671">
    <property type="component" value="Unassembled WGS sequence"/>
</dbReference>
<evidence type="ECO:0000313" key="3">
    <source>
        <dbReference type="Proteomes" id="UP000032671"/>
    </source>
</evidence>
<dbReference type="EMBL" id="BJVU01000012">
    <property type="protein sequence ID" value="GEL59709.1"/>
    <property type="molecule type" value="Genomic_DNA"/>
</dbReference>